<dbReference type="InterPro" id="IPR037730">
    <property type="entry name" value="IMP2"/>
</dbReference>
<evidence type="ECO:0000256" key="5">
    <source>
        <dbReference type="ARBA" id="ARBA00022692"/>
    </source>
</evidence>
<keyword evidence="13" id="KW-1185">Reference proteome</keyword>
<evidence type="ECO:0000313" key="12">
    <source>
        <dbReference type="EMBL" id="CAH1784816.1"/>
    </source>
</evidence>
<evidence type="ECO:0000256" key="3">
    <source>
        <dbReference type="ARBA" id="ARBA00011805"/>
    </source>
</evidence>
<keyword evidence="8" id="KW-1133">Transmembrane helix</keyword>
<dbReference type="GO" id="GO:0006465">
    <property type="term" value="P:signal peptide processing"/>
    <property type="evidence" value="ECO:0007669"/>
    <property type="project" value="InterPro"/>
</dbReference>
<dbReference type="InterPro" id="IPR036286">
    <property type="entry name" value="LexA/Signal_pep-like_sf"/>
</dbReference>
<dbReference type="InterPro" id="IPR019533">
    <property type="entry name" value="Peptidase_S26"/>
</dbReference>
<dbReference type="InterPro" id="IPR000223">
    <property type="entry name" value="Pept_S26A_signal_pept_1"/>
</dbReference>
<dbReference type="GO" id="GO:0006627">
    <property type="term" value="P:protein processing involved in protein targeting to mitochondrion"/>
    <property type="evidence" value="ECO:0007669"/>
    <property type="project" value="InterPro"/>
</dbReference>
<dbReference type="SUPFAM" id="SSF51306">
    <property type="entry name" value="LexA/Signal peptidase"/>
    <property type="match status" value="1"/>
</dbReference>
<dbReference type="NCBIfam" id="TIGR02227">
    <property type="entry name" value="sigpep_I_bact"/>
    <property type="match status" value="1"/>
</dbReference>
<feature type="domain" description="Peptidase S26" evidence="11">
    <location>
        <begin position="14"/>
        <end position="99"/>
    </location>
</feature>
<evidence type="ECO:0000313" key="13">
    <source>
        <dbReference type="Proteomes" id="UP000749559"/>
    </source>
</evidence>
<keyword evidence="10" id="KW-0472">Membrane</keyword>
<evidence type="ECO:0000256" key="9">
    <source>
        <dbReference type="ARBA" id="ARBA00023128"/>
    </source>
</evidence>
<keyword evidence="5" id="KW-0812">Transmembrane</keyword>
<dbReference type="EMBL" id="CAIIXF020000005">
    <property type="protein sequence ID" value="CAH1784816.1"/>
    <property type="molecule type" value="Genomic_DNA"/>
</dbReference>
<keyword evidence="6" id="KW-0999">Mitochondrion inner membrane</keyword>
<evidence type="ECO:0000256" key="10">
    <source>
        <dbReference type="ARBA" id="ARBA00023136"/>
    </source>
</evidence>
<dbReference type="Pfam" id="PF10502">
    <property type="entry name" value="Peptidase_S26"/>
    <property type="match status" value="2"/>
</dbReference>
<evidence type="ECO:0000259" key="11">
    <source>
        <dbReference type="Pfam" id="PF10502"/>
    </source>
</evidence>
<comment type="subunit">
    <text evidence="3">Heterodimer of 2 subunits, IMMPL1 and IMMPL2.</text>
</comment>
<evidence type="ECO:0000256" key="4">
    <source>
        <dbReference type="ARBA" id="ARBA00022670"/>
    </source>
</evidence>
<dbReference type="CDD" id="cd06530">
    <property type="entry name" value="S26_SPase_I"/>
    <property type="match status" value="1"/>
</dbReference>
<dbReference type="OrthoDB" id="9996127at2759"/>
<accession>A0A8J1T6B6</accession>
<gene>
    <name evidence="12" type="ORF">OFUS_LOCUS10949</name>
</gene>
<name>A0A8J1T6B6_OWEFU</name>
<evidence type="ECO:0000256" key="7">
    <source>
        <dbReference type="ARBA" id="ARBA00022801"/>
    </source>
</evidence>
<sequence>MSGWLSNLRLILSTTAVVVPVTVTVLDIFGYVARVEGASMQPALNPKEERGADYVFLNKWKIRNYQFQRGEVVALMNPADPEQKMIKRIVALEGDTVKTLSFKNKYIKVRDGHCWLEGDNHSHSLDSNLFGPISQGLITAKASHIVWPPHRMGRLRVIEENENRVTKHSLYNQEIIRQLREIREMEREDI</sequence>
<dbReference type="GO" id="GO:0004252">
    <property type="term" value="F:serine-type endopeptidase activity"/>
    <property type="evidence" value="ECO:0007669"/>
    <property type="project" value="InterPro"/>
</dbReference>
<organism evidence="12 13">
    <name type="scientific">Owenia fusiformis</name>
    <name type="common">Polychaete worm</name>
    <dbReference type="NCBI Taxonomy" id="6347"/>
    <lineage>
        <taxon>Eukaryota</taxon>
        <taxon>Metazoa</taxon>
        <taxon>Spiralia</taxon>
        <taxon>Lophotrochozoa</taxon>
        <taxon>Annelida</taxon>
        <taxon>Polychaeta</taxon>
        <taxon>Sedentaria</taxon>
        <taxon>Canalipalpata</taxon>
        <taxon>Sabellida</taxon>
        <taxon>Oweniida</taxon>
        <taxon>Oweniidae</taxon>
        <taxon>Owenia</taxon>
    </lineage>
</organism>
<evidence type="ECO:0000256" key="1">
    <source>
        <dbReference type="ARBA" id="ARBA00004434"/>
    </source>
</evidence>
<dbReference type="GO" id="GO:0042720">
    <property type="term" value="C:mitochondrial inner membrane peptidase complex"/>
    <property type="evidence" value="ECO:0007669"/>
    <property type="project" value="InterPro"/>
</dbReference>
<comment type="similarity">
    <text evidence="2">Belongs to the peptidase S26 family. IMP2 subfamily.</text>
</comment>
<reference evidence="12" key="1">
    <citation type="submission" date="2022-03" db="EMBL/GenBank/DDBJ databases">
        <authorList>
            <person name="Martin C."/>
        </authorList>
    </citation>
    <scope>NUCLEOTIDE SEQUENCE</scope>
</reference>
<keyword evidence="7" id="KW-0378">Hydrolase</keyword>
<dbReference type="AlphaFoldDB" id="A0A8J1T6B6"/>
<dbReference type="Gene3D" id="2.10.109.10">
    <property type="entry name" value="Umud Fragment, subunit A"/>
    <property type="match status" value="1"/>
</dbReference>
<keyword evidence="9" id="KW-0496">Mitochondrion</keyword>
<protein>
    <submittedName>
        <fullName evidence="12">Uncharacterized protein</fullName>
    </submittedName>
</protein>
<comment type="caution">
    <text evidence="12">The sequence shown here is derived from an EMBL/GenBank/DDBJ whole genome shotgun (WGS) entry which is preliminary data.</text>
</comment>
<evidence type="ECO:0000256" key="6">
    <source>
        <dbReference type="ARBA" id="ARBA00022792"/>
    </source>
</evidence>
<comment type="subcellular location">
    <subcellularLocation>
        <location evidence="1">Mitochondrion inner membrane</location>
        <topology evidence="1">Single-pass membrane protein</topology>
    </subcellularLocation>
</comment>
<evidence type="ECO:0000256" key="8">
    <source>
        <dbReference type="ARBA" id="ARBA00022989"/>
    </source>
</evidence>
<dbReference type="PANTHER" id="PTHR46041:SF2">
    <property type="entry name" value="MITOCHONDRIAL INNER MEMBRANE PROTEASE SUBUNIT 2"/>
    <property type="match status" value="1"/>
</dbReference>
<proteinExistence type="inferred from homology"/>
<dbReference type="FunFam" id="2.10.109.10:FF:000005">
    <property type="entry name" value="Mitochondrial inner membrane protease subunit"/>
    <property type="match status" value="1"/>
</dbReference>
<evidence type="ECO:0000256" key="2">
    <source>
        <dbReference type="ARBA" id="ARBA00007066"/>
    </source>
</evidence>
<feature type="domain" description="Peptidase S26" evidence="11">
    <location>
        <begin position="104"/>
        <end position="147"/>
    </location>
</feature>
<dbReference type="PRINTS" id="PR00727">
    <property type="entry name" value="LEADERPTASE"/>
</dbReference>
<dbReference type="Proteomes" id="UP000749559">
    <property type="component" value="Unassembled WGS sequence"/>
</dbReference>
<dbReference type="PANTHER" id="PTHR46041">
    <property type="entry name" value="MITOCHONDRIAL INNER MEMBRANE PROTEASE SUBUNIT 2"/>
    <property type="match status" value="1"/>
</dbReference>
<keyword evidence="4" id="KW-0645">Protease</keyword>